<proteinExistence type="predicted"/>
<evidence type="ECO:0000313" key="3">
    <source>
        <dbReference type="Proteomes" id="UP000703661"/>
    </source>
</evidence>
<evidence type="ECO:0000313" key="2">
    <source>
        <dbReference type="EMBL" id="KAG0014286.1"/>
    </source>
</evidence>
<accession>A0A9P6MUR5</accession>
<sequence length="142" mass="15790">MESSQAGELSHIRTVFDMALQSAPSAIVLQDLDTIAKDRGIDALLLSSAVSIICDELNRVRQSDNVFVFAISRDRAKLPDVFQMQSIFQHEFQVPIPLKAQRQVMLEALMASLKISDAKENSSLNTSVSRIVQIAINCFLLR</sequence>
<dbReference type="InterPro" id="IPR027417">
    <property type="entry name" value="P-loop_NTPase"/>
</dbReference>
<dbReference type="Proteomes" id="UP000703661">
    <property type="component" value="Unassembled WGS sequence"/>
</dbReference>
<comment type="caution">
    <text evidence="2">The sequence shown here is derived from an EMBL/GenBank/DDBJ whole genome shotgun (WGS) entry which is preliminary data.</text>
</comment>
<dbReference type="SUPFAM" id="SSF52540">
    <property type="entry name" value="P-loop containing nucleoside triphosphate hydrolases"/>
    <property type="match status" value="1"/>
</dbReference>
<dbReference type="GO" id="GO:0016887">
    <property type="term" value="F:ATP hydrolysis activity"/>
    <property type="evidence" value="ECO:0007669"/>
    <property type="project" value="InterPro"/>
</dbReference>
<dbReference type="InterPro" id="IPR003959">
    <property type="entry name" value="ATPase_AAA_core"/>
</dbReference>
<evidence type="ECO:0000259" key="1">
    <source>
        <dbReference type="Pfam" id="PF00004"/>
    </source>
</evidence>
<keyword evidence="3" id="KW-1185">Reference proteome</keyword>
<dbReference type="AlphaFoldDB" id="A0A9P6MUR5"/>
<dbReference type="Gene3D" id="3.40.50.300">
    <property type="entry name" value="P-loop containing nucleotide triphosphate hydrolases"/>
    <property type="match status" value="1"/>
</dbReference>
<dbReference type="GO" id="GO:0005524">
    <property type="term" value="F:ATP binding"/>
    <property type="evidence" value="ECO:0007669"/>
    <property type="project" value="InterPro"/>
</dbReference>
<gene>
    <name evidence="2" type="ORF">BGZ80_010537</name>
</gene>
<name>A0A9P6MUR5_9FUNG</name>
<dbReference type="EMBL" id="JAAAID010000742">
    <property type="protein sequence ID" value="KAG0014286.1"/>
    <property type="molecule type" value="Genomic_DNA"/>
</dbReference>
<protein>
    <recommendedName>
        <fullName evidence="1">ATPase AAA-type core domain-containing protein</fullName>
    </recommendedName>
</protein>
<dbReference type="Gene3D" id="1.10.8.60">
    <property type="match status" value="1"/>
</dbReference>
<feature type="domain" description="ATPase AAA-type core" evidence="1">
    <location>
        <begin position="10"/>
        <end position="95"/>
    </location>
</feature>
<reference evidence="2" key="1">
    <citation type="journal article" date="2020" name="Fungal Divers.">
        <title>Resolving the Mortierellaceae phylogeny through synthesis of multi-gene phylogenetics and phylogenomics.</title>
        <authorList>
            <person name="Vandepol N."/>
            <person name="Liber J."/>
            <person name="Desiro A."/>
            <person name="Na H."/>
            <person name="Kennedy M."/>
            <person name="Barry K."/>
            <person name="Grigoriev I.V."/>
            <person name="Miller A.N."/>
            <person name="O'Donnell K."/>
            <person name="Stajich J.E."/>
            <person name="Bonito G."/>
        </authorList>
    </citation>
    <scope>NUCLEOTIDE SEQUENCE</scope>
    <source>
        <strain evidence="2">NRRL 2769</strain>
    </source>
</reference>
<organism evidence="2 3">
    <name type="scientific">Entomortierella chlamydospora</name>
    <dbReference type="NCBI Taxonomy" id="101097"/>
    <lineage>
        <taxon>Eukaryota</taxon>
        <taxon>Fungi</taxon>
        <taxon>Fungi incertae sedis</taxon>
        <taxon>Mucoromycota</taxon>
        <taxon>Mortierellomycotina</taxon>
        <taxon>Mortierellomycetes</taxon>
        <taxon>Mortierellales</taxon>
        <taxon>Mortierellaceae</taxon>
        <taxon>Entomortierella</taxon>
    </lineage>
</organism>
<dbReference type="Pfam" id="PF00004">
    <property type="entry name" value="AAA"/>
    <property type="match status" value="1"/>
</dbReference>